<name>A0A371EWN0_MUCPR</name>
<comment type="subcellular location">
    <subcellularLocation>
        <location evidence="1">Membrane</location>
        <topology evidence="1">Multi-pass membrane protein</topology>
    </subcellularLocation>
</comment>
<evidence type="ECO:0000256" key="11">
    <source>
        <dbReference type="SAM" id="Phobius"/>
    </source>
</evidence>
<evidence type="ECO:0000256" key="2">
    <source>
        <dbReference type="ARBA" id="ARBA00022448"/>
    </source>
</evidence>
<keyword evidence="2" id="KW-0813">Transport</keyword>
<comment type="similarity">
    <text evidence="9">Belongs to the MIP/aquaporin (TC 1.A.8) family. PIP (TC 1.A.8.11) subfamily.</text>
</comment>
<dbReference type="SMART" id="SM00232">
    <property type="entry name" value="JAB_MPN"/>
    <property type="match status" value="1"/>
</dbReference>
<dbReference type="GO" id="GO:0005852">
    <property type="term" value="C:eukaryotic translation initiation factor 3 complex"/>
    <property type="evidence" value="ECO:0007669"/>
    <property type="project" value="InterPro"/>
</dbReference>
<dbReference type="InterPro" id="IPR024969">
    <property type="entry name" value="EIF3F/CSN6-like_C"/>
</dbReference>
<comment type="caution">
    <text evidence="13">The sequence shown here is derived from an EMBL/GenBank/DDBJ whole genome shotgun (WGS) entry which is preliminary data.</text>
</comment>
<dbReference type="Pfam" id="PF13012">
    <property type="entry name" value="MitMem_reg"/>
    <property type="match status" value="1"/>
</dbReference>
<dbReference type="InterPro" id="IPR023271">
    <property type="entry name" value="Aquaporin-like"/>
</dbReference>
<evidence type="ECO:0000256" key="7">
    <source>
        <dbReference type="ARBA" id="ARBA00022989"/>
    </source>
</evidence>
<dbReference type="PROSITE" id="PS00221">
    <property type="entry name" value="MIP"/>
    <property type="match status" value="1"/>
</dbReference>
<sequence length="565" mass="61012">MEGKEQDVSLGANKFPERQPIGTTAQTQDGGKDYTEPPPAPLFEPSELTSWSFYRAGIAEFVATFLFLYITILTVMGVNRADSKCATVGIQGIAWAFGGMIFALVYCTAGISGGHINPAVTFGLFLARKLSLTRALFYMVMQVLGAIVGAGVVKGFEGKTFYGKHNGGANFVAPGYTKGDGLGAEIVGTFILVYTVFSATDAKRNARDSHVPLLAPLPIGFAVFLVHLATIPITGTGINPARSLGAAIIFNKDLGWDDHWIFWVGPFIGAALAALYHQVVIRAIPFKSKCQIEAPNMAASDRTVLQFSSSSQSLTAKVHPLVIFNICDCYVRRPDQADRVIGTLLGSVLSDGTVDIRNSYAVPHNESIEQVALDIEYHHNMYSTGLGVTGGSALIHEFYSREVPNPIHLTVDTGFTNGGGTIKAYVSNNLSLGERQIAAQFQEIPLDLRMVEAERIGFDTLKSTSVDKIPSDLEGMEASMQHLLVLIDDIYKYVDDVVEGRVAPDNKIGRSISDAVGSLPKVSPSVFDKLVNDSLQDHLLLLYLSSITRTQLSLAEKLNTAAQIL</sequence>
<evidence type="ECO:0000256" key="8">
    <source>
        <dbReference type="ARBA" id="ARBA00023136"/>
    </source>
</evidence>
<dbReference type="PROSITE" id="PS50249">
    <property type="entry name" value="MPN"/>
    <property type="match status" value="1"/>
</dbReference>
<dbReference type="GO" id="GO:0016020">
    <property type="term" value="C:membrane"/>
    <property type="evidence" value="ECO:0007669"/>
    <property type="project" value="UniProtKB-SubCell"/>
</dbReference>
<dbReference type="OrthoDB" id="25498at2759"/>
<dbReference type="CDD" id="cd08064">
    <property type="entry name" value="MPN_eIF3f"/>
    <property type="match status" value="1"/>
</dbReference>
<dbReference type="InterPro" id="IPR027531">
    <property type="entry name" value="eIF3f"/>
</dbReference>
<dbReference type="InterPro" id="IPR037518">
    <property type="entry name" value="MPN"/>
</dbReference>
<dbReference type="InterPro" id="IPR034294">
    <property type="entry name" value="Aquaporin_transptr"/>
</dbReference>
<dbReference type="PRINTS" id="PR00783">
    <property type="entry name" value="MINTRINSICP"/>
</dbReference>
<dbReference type="SUPFAM" id="SSF81338">
    <property type="entry name" value="Aquaporin-like"/>
    <property type="match status" value="1"/>
</dbReference>
<keyword evidence="6" id="KW-0648">Protein biosynthesis</keyword>
<dbReference type="Proteomes" id="UP000257109">
    <property type="component" value="Unassembled WGS sequence"/>
</dbReference>
<dbReference type="FunFam" id="1.20.1080.10:FF:000001">
    <property type="entry name" value="Probable aquaporin PIP1-2"/>
    <property type="match status" value="1"/>
</dbReference>
<evidence type="ECO:0000259" key="12">
    <source>
        <dbReference type="PROSITE" id="PS50249"/>
    </source>
</evidence>
<keyword evidence="3" id="KW-0963">Cytoplasm</keyword>
<feature type="domain" description="MPN" evidence="12">
    <location>
        <begin position="316"/>
        <end position="431"/>
    </location>
</feature>
<feature type="transmembrane region" description="Helical" evidence="11">
    <location>
        <begin position="53"/>
        <end position="72"/>
    </location>
</feature>
<dbReference type="Pfam" id="PF01398">
    <property type="entry name" value="JAB"/>
    <property type="match status" value="1"/>
</dbReference>
<feature type="transmembrane region" description="Helical" evidence="11">
    <location>
        <begin position="136"/>
        <end position="156"/>
    </location>
</feature>
<dbReference type="InterPro" id="IPR000555">
    <property type="entry name" value="JAMM/MPN+_dom"/>
</dbReference>
<evidence type="ECO:0000256" key="6">
    <source>
        <dbReference type="ARBA" id="ARBA00022917"/>
    </source>
</evidence>
<keyword evidence="7 11" id="KW-1133">Transmembrane helix</keyword>
<dbReference type="PANTHER" id="PTHR45687">
    <property type="entry name" value="AQUAPORIN OR AQUAGLYCEROPORIN RELATED"/>
    <property type="match status" value="1"/>
</dbReference>
<dbReference type="STRING" id="157652.A0A371EWN0"/>
<evidence type="ECO:0000256" key="3">
    <source>
        <dbReference type="ARBA" id="ARBA00022490"/>
    </source>
</evidence>
<dbReference type="InterPro" id="IPR000425">
    <property type="entry name" value="MIP"/>
</dbReference>
<dbReference type="CDD" id="cd00333">
    <property type="entry name" value="MIP"/>
    <property type="match status" value="1"/>
</dbReference>
<protein>
    <submittedName>
        <fullName evidence="13">Aquaporin PIP-type 7a</fullName>
    </submittedName>
</protein>
<feature type="region of interest" description="Disordered" evidence="10">
    <location>
        <begin position="1"/>
        <end position="39"/>
    </location>
</feature>
<evidence type="ECO:0000256" key="4">
    <source>
        <dbReference type="ARBA" id="ARBA00022540"/>
    </source>
</evidence>
<dbReference type="InterPro" id="IPR022357">
    <property type="entry name" value="MIP_CS"/>
</dbReference>
<dbReference type="GO" id="GO:0015267">
    <property type="term" value="F:channel activity"/>
    <property type="evidence" value="ECO:0007669"/>
    <property type="project" value="InterPro"/>
</dbReference>
<keyword evidence="4" id="KW-0396">Initiation factor</keyword>
<dbReference type="GO" id="GO:0008237">
    <property type="term" value="F:metallopeptidase activity"/>
    <property type="evidence" value="ECO:0007669"/>
    <property type="project" value="InterPro"/>
</dbReference>
<evidence type="ECO:0000256" key="1">
    <source>
        <dbReference type="ARBA" id="ARBA00004141"/>
    </source>
</evidence>
<feature type="non-terminal residue" evidence="13">
    <location>
        <position position="1"/>
    </location>
</feature>
<organism evidence="13 14">
    <name type="scientific">Mucuna pruriens</name>
    <name type="common">Velvet bean</name>
    <name type="synonym">Dolichos pruriens</name>
    <dbReference type="NCBI Taxonomy" id="157652"/>
    <lineage>
        <taxon>Eukaryota</taxon>
        <taxon>Viridiplantae</taxon>
        <taxon>Streptophyta</taxon>
        <taxon>Embryophyta</taxon>
        <taxon>Tracheophyta</taxon>
        <taxon>Spermatophyta</taxon>
        <taxon>Magnoliopsida</taxon>
        <taxon>eudicotyledons</taxon>
        <taxon>Gunneridae</taxon>
        <taxon>Pentapetalae</taxon>
        <taxon>rosids</taxon>
        <taxon>fabids</taxon>
        <taxon>Fabales</taxon>
        <taxon>Fabaceae</taxon>
        <taxon>Papilionoideae</taxon>
        <taxon>50 kb inversion clade</taxon>
        <taxon>NPAAA clade</taxon>
        <taxon>indigoferoid/millettioid clade</taxon>
        <taxon>Phaseoleae</taxon>
        <taxon>Mucuna</taxon>
    </lineage>
</organism>
<evidence type="ECO:0000256" key="10">
    <source>
        <dbReference type="SAM" id="MobiDB-lite"/>
    </source>
</evidence>
<keyword evidence="14" id="KW-1185">Reference proteome</keyword>
<feature type="transmembrane region" description="Helical" evidence="11">
    <location>
        <begin position="93"/>
        <end position="116"/>
    </location>
</feature>
<feature type="transmembrane region" description="Helical" evidence="11">
    <location>
        <begin position="260"/>
        <end position="279"/>
    </location>
</feature>
<dbReference type="NCBIfam" id="TIGR00861">
    <property type="entry name" value="MIP"/>
    <property type="match status" value="1"/>
</dbReference>
<feature type="transmembrane region" description="Helical" evidence="11">
    <location>
        <begin position="213"/>
        <end position="233"/>
    </location>
</feature>
<dbReference type="Gene3D" id="3.40.140.10">
    <property type="entry name" value="Cytidine Deaminase, domain 2"/>
    <property type="match status" value="1"/>
</dbReference>
<dbReference type="AlphaFoldDB" id="A0A371EWN0"/>
<evidence type="ECO:0000256" key="5">
    <source>
        <dbReference type="ARBA" id="ARBA00022692"/>
    </source>
</evidence>
<proteinExistence type="inferred from homology"/>
<dbReference type="Pfam" id="PF00230">
    <property type="entry name" value="MIP"/>
    <property type="match status" value="1"/>
</dbReference>
<evidence type="ECO:0000313" key="14">
    <source>
        <dbReference type="Proteomes" id="UP000257109"/>
    </source>
</evidence>
<reference evidence="13" key="1">
    <citation type="submission" date="2018-05" db="EMBL/GenBank/DDBJ databases">
        <title>Draft genome of Mucuna pruriens seed.</title>
        <authorList>
            <person name="Nnadi N.E."/>
            <person name="Vos R."/>
            <person name="Hasami M.H."/>
            <person name="Devisetty U.K."/>
            <person name="Aguiy J.C."/>
        </authorList>
    </citation>
    <scope>NUCLEOTIDE SEQUENCE [LARGE SCALE GENOMIC DNA]</scope>
    <source>
        <strain evidence="13">JCA_2017</strain>
    </source>
</reference>
<accession>A0A371EWN0</accession>
<keyword evidence="5 11" id="KW-0812">Transmembrane</keyword>
<dbReference type="Gene3D" id="1.20.1080.10">
    <property type="entry name" value="Glycerol uptake facilitator protein"/>
    <property type="match status" value="1"/>
</dbReference>
<dbReference type="GO" id="GO:0003743">
    <property type="term" value="F:translation initiation factor activity"/>
    <property type="evidence" value="ECO:0007669"/>
    <property type="project" value="UniProtKB-KW"/>
</dbReference>
<dbReference type="EMBL" id="QJKJ01011720">
    <property type="protein sequence ID" value="RDX70403.1"/>
    <property type="molecule type" value="Genomic_DNA"/>
</dbReference>
<gene>
    <name evidence="13" type="primary">TRG-31</name>
    <name evidence="13" type="ORF">CR513_50359</name>
</gene>
<keyword evidence="8 11" id="KW-0472">Membrane</keyword>
<dbReference type="GO" id="GO:0031369">
    <property type="term" value="F:translation initiation factor binding"/>
    <property type="evidence" value="ECO:0007669"/>
    <property type="project" value="InterPro"/>
</dbReference>
<dbReference type="FunFam" id="3.40.140.10:FF:000034">
    <property type="entry name" value="Eukaryotic translation initiation factor 3 subunit F"/>
    <property type="match status" value="1"/>
</dbReference>
<evidence type="ECO:0000256" key="9">
    <source>
        <dbReference type="ARBA" id="ARBA00038497"/>
    </source>
</evidence>
<evidence type="ECO:0000313" key="13">
    <source>
        <dbReference type="EMBL" id="RDX70403.1"/>
    </source>
</evidence>